<dbReference type="AlphaFoldDB" id="A0A2G8RPS7"/>
<proteinExistence type="predicted"/>
<dbReference type="EMBL" id="AYKW01000068">
    <property type="protein sequence ID" value="PIL23506.1"/>
    <property type="molecule type" value="Genomic_DNA"/>
</dbReference>
<organism evidence="1 2">
    <name type="scientific">Ganoderma sinense ZZ0214-1</name>
    <dbReference type="NCBI Taxonomy" id="1077348"/>
    <lineage>
        <taxon>Eukaryota</taxon>
        <taxon>Fungi</taxon>
        <taxon>Dikarya</taxon>
        <taxon>Basidiomycota</taxon>
        <taxon>Agaricomycotina</taxon>
        <taxon>Agaricomycetes</taxon>
        <taxon>Polyporales</taxon>
        <taxon>Polyporaceae</taxon>
        <taxon>Ganoderma</taxon>
    </lineage>
</organism>
<reference evidence="1 2" key="1">
    <citation type="journal article" date="2015" name="Sci. Rep.">
        <title>Chromosome-level genome map provides insights into diverse defense mechanisms in the medicinal fungus Ganoderma sinense.</title>
        <authorList>
            <person name="Zhu Y."/>
            <person name="Xu J."/>
            <person name="Sun C."/>
            <person name="Zhou S."/>
            <person name="Xu H."/>
            <person name="Nelson D.R."/>
            <person name="Qian J."/>
            <person name="Song J."/>
            <person name="Luo H."/>
            <person name="Xiang L."/>
            <person name="Li Y."/>
            <person name="Xu Z."/>
            <person name="Ji A."/>
            <person name="Wang L."/>
            <person name="Lu S."/>
            <person name="Hayward A."/>
            <person name="Sun W."/>
            <person name="Li X."/>
            <person name="Schwartz D.C."/>
            <person name="Wang Y."/>
            <person name="Chen S."/>
        </authorList>
    </citation>
    <scope>NUCLEOTIDE SEQUENCE [LARGE SCALE GENOMIC DNA]</scope>
    <source>
        <strain evidence="1 2">ZZ0214-1</strain>
    </source>
</reference>
<keyword evidence="2" id="KW-1185">Reference proteome</keyword>
<accession>A0A2G8RPS7</accession>
<dbReference type="Proteomes" id="UP000230002">
    <property type="component" value="Unassembled WGS sequence"/>
</dbReference>
<gene>
    <name evidence="1" type="ORF">GSI_14818</name>
</gene>
<evidence type="ECO:0000313" key="2">
    <source>
        <dbReference type="Proteomes" id="UP000230002"/>
    </source>
</evidence>
<protein>
    <submittedName>
        <fullName evidence="1">Uncharacterized protein</fullName>
    </submittedName>
</protein>
<sequence length="199" mass="21914">MPPPFLRPPLFPPLLPRHPLALRHAHPLLPRRLPPALQDAPDSLGADMEAVRKDRRRERMRVHLVQVPERVHRLARELARGRPALGEALLHRVAVRRVLARGRAELGLRGVRPVRARTCVRPVCLWVSACATVLVLVAFCERFGPVLLGAVVGLHERLGCGVGAGFPLFACEMGDGRVEVYEGVTGGGFWRDDGAKRGS</sequence>
<name>A0A2G8RPS7_9APHY</name>
<comment type="caution">
    <text evidence="1">The sequence shown here is derived from an EMBL/GenBank/DDBJ whole genome shotgun (WGS) entry which is preliminary data.</text>
</comment>
<evidence type="ECO:0000313" key="1">
    <source>
        <dbReference type="EMBL" id="PIL23506.1"/>
    </source>
</evidence>